<dbReference type="InterPro" id="IPR001680">
    <property type="entry name" value="WD40_rpt"/>
</dbReference>
<dbReference type="InterPro" id="IPR056884">
    <property type="entry name" value="NPHP3-like_N"/>
</dbReference>
<dbReference type="InterPro" id="IPR031351">
    <property type="entry name" value="NWD2_N"/>
</dbReference>
<dbReference type="Gene3D" id="3.40.50.300">
    <property type="entry name" value="P-loop containing nucleotide triphosphate hydrolases"/>
    <property type="match status" value="1"/>
</dbReference>
<dbReference type="Gene3D" id="2.130.10.10">
    <property type="entry name" value="YVTN repeat-like/Quinoprotein amine dehydrogenase"/>
    <property type="match status" value="3"/>
</dbReference>
<dbReference type="PANTHER" id="PTHR10039">
    <property type="entry name" value="AMELOGENIN"/>
    <property type="match status" value="1"/>
</dbReference>
<organism evidence="4 5">
    <name type="scientific">Fusarium solani</name>
    <name type="common">Filamentous fungus</name>
    <dbReference type="NCBI Taxonomy" id="169388"/>
    <lineage>
        <taxon>Eukaryota</taxon>
        <taxon>Fungi</taxon>
        <taxon>Dikarya</taxon>
        <taxon>Ascomycota</taxon>
        <taxon>Pezizomycotina</taxon>
        <taxon>Sordariomycetes</taxon>
        <taxon>Hypocreomycetidae</taxon>
        <taxon>Hypocreales</taxon>
        <taxon>Nectriaceae</taxon>
        <taxon>Fusarium</taxon>
        <taxon>Fusarium solani species complex</taxon>
    </lineage>
</organism>
<keyword evidence="2" id="KW-0853">WD repeat</keyword>
<dbReference type="PANTHER" id="PTHR10039:SF14">
    <property type="entry name" value="NACHT DOMAIN-CONTAINING PROTEIN"/>
    <property type="match status" value="1"/>
</dbReference>
<dbReference type="InterPro" id="IPR015943">
    <property type="entry name" value="WD40/YVTN_repeat-like_dom_sf"/>
</dbReference>
<accession>A0A9P9HLW0</accession>
<feature type="repeat" description="WD" evidence="2">
    <location>
        <begin position="855"/>
        <end position="896"/>
    </location>
</feature>
<dbReference type="Pfam" id="PF00400">
    <property type="entry name" value="WD40"/>
    <property type="match status" value="4"/>
</dbReference>
<keyword evidence="5" id="KW-1185">Reference proteome</keyword>
<dbReference type="InterPro" id="IPR027417">
    <property type="entry name" value="P-loop_NTPase"/>
</dbReference>
<dbReference type="SUPFAM" id="SSF50969">
    <property type="entry name" value="YVTN repeat-like/Quinoprotein amine dehydrogenase"/>
    <property type="match status" value="1"/>
</dbReference>
<dbReference type="InterPro" id="IPR011044">
    <property type="entry name" value="Quino_amine_DH_bsu"/>
</dbReference>
<dbReference type="SUPFAM" id="SSF50978">
    <property type="entry name" value="WD40 repeat-like"/>
    <property type="match status" value="1"/>
</dbReference>
<dbReference type="SMART" id="SM00320">
    <property type="entry name" value="WD40"/>
    <property type="match status" value="6"/>
</dbReference>
<sequence length="1234" mass="138098">MASLKRKRLNSASDERVANTVESLRAEGSSRVQVGNSFTEVHNHEGRQANDECLRDLRTTDPRIDKTRIENDKGGLVQGSCNWVLEDSNFQQWGQGTNDRLLWVKGDPGKGKTMLLCGLIDELKKSQLALSYFFCQATDSRINNATSVLRGLIYLLVVQDTSLTRHVRNKWDHGGKSTFDPPNGWHALCDMLDDILHDHSKPTCLVIDALDECESGSLSSLLNLIVSTTSKFHHIKWLVSSRNLPDIERGLGGANVGGRLEISLEANAGLVSKAVANYIDYKIDNLAKLNSELDLCKKVKETMQQKANGTFLWAALAFDQLNAEEDEELEDNSGMLDILNQVPEGLTNLYDRMWRQVSTQGTRNSRSCKAILATMFLAYRPLQLQELPMLAGFKGNLANHDTLVKLVRLCGSFLTIQQDAETVHFVHQSAKDFLTDNKNAFDGMFPSGMGDGHHQLFSRSLAAMTLPITGLRQNIYGLRNPGVLTSEIEMPVPDPLAVMRYSCVRWLDHFYEWVSSKQDRDQNDANDVATFLQDKYLYWLEALGLCGNVIEGIASIRKLEALAAHNQWDHLATLVRDARRFVLASRQGIETAPLQVYVSALIFCPTSSWVRKRFETMIPGWIKKKPKMQPEWDACLLTLEGHDFEVYCLAFSPDSRIIASSDRGGIIKIWDLDTGACLNTRSGRPRTSIYKLAFLPQEPSTVLASAGEGSDDCSIKIWDPFNASPPRTTFAMPNLSDFITFIAGSKTAVLADQEGTLTKLDLDTGASLDAIKLPTEPVAVSPDGQTIITFDGDCCQVWDWGNPETDRFTLDCYPDYGDVVITPDSTRRLVCAETTMDRLDIEVWDLSTGACATSLSNVNGIADSLAFSPDGTVVTFADSDGTVYLWDTTTDTSQAFSGHSDAVRVLAISPDARLLASGCDDKTIKIWDPTIKAPPDFDAGANNGPRHWLLSPNGLWVASMAEPGSIRIWSSVTSEYAFDLREPPPIWDKGLGVSPKFSPCDRWLACQVKDGSKDGIKVWDTTTWRIQDKLKLQRLTKWEIPSFSISSNNLAFALGENVDIWDLHTGKLRSTLSSSLWGFVSDMSFSPNGLWLAVTTYEKHEIWDWATKERKWAQDRGSERISWHSAHDALLHTSHSNYCVQGSTGNRRVDKVQMQEEANKYPVQMTKNSEWVTVQGKRVLWIPSQYRPRLKDEQYYHVPDRRAMDWNKSGIAMLDNCNRVIYVEFDVPEIALKF</sequence>
<dbReference type="PROSITE" id="PS50082">
    <property type="entry name" value="WD_REPEATS_2"/>
    <property type="match status" value="3"/>
</dbReference>
<dbReference type="Pfam" id="PF24883">
    <property type="entry name" value="NPHP3_N"/>
    <property type="match status" value="1"/>
</dbReference>
<evidence type="ECO:0000313" key="4">
    <source>
        <dbReference type="EMBL" id="KAH7259945.1"/>
    </source>
</evidence>
<evidence type="ECO:0000256" key="1">
    <source>
        <dbReference type="ARBA" id="ARBA00022737"/>
    </source>
</evidence>
<reference evidence="4" key="1">
    <citation type="journal article" date="2021" name="Nat. Commun.">
        <title>Genetic determinants of endophytism in the Arabidopsis root mycobiome.</title>
        <authorList>
            <person name="Mesny F."/>
            <person name="Miyauchi S."/>
            <person name="Thiergart T."/>
            <person name="Pickel B."/>
            <person name="Atanasova L."/>
            <person name="Karlsson M."/>
            <person name="Huettel B."/>
            <person name="Barry K.W."/>
            <person name="Haridas S."/>
            <person name="Chen C."/>
            <person name="Bauer D."/>
            <person name="Andreopoulos W."/>
            <person name="Pangilinan J."/>
            <person name="LaButti K."/>
            <person name="Riley R."/>
            <person name="Lipzen A."/>
            <person name="Clum A."/>
            <person name="Drula E."/>
            <person name="Henrissat B."/>
            <person name="Kohler A."/>
            <person name="Grigoriev I.V."/>
            <person name="Martin F.M."/>
            <person name="Hacquard S."/>
        </authorList>
    </citation>
    <scope>NUCLEOTIDE SEQUENCE</scope>
    <source>
        <strain evidence="4">FSSC 5 MPI-SDFR-AT-0091</strain>
    </source>
</reference>
<feature type="repeat" description="WD" evidence="2">
    <location>
        <begin position="639"/>
        <end position="680"/>
    </location>
</feature>
<dbReference type="Pfam" id="PF17108">
    <property type="entry name" value="HET-S"/>
    <property type="match status" value="1"/>
</dbReference>
<evidence type="ECO:0000313" key="5">
    <source>
        <dbReference type="Proteomes" id="UP000736672"/>
    </source>
</evidence>
<protein>
    <recommendedName>
        <fullName evidence="3">NACHT domain-containing protein</fullName>
    </recommendedName>
</protein>
<dbReference type="PROSITE" id="PS50837">
    <property type="entry name" value="NACHT"/>
    <property type="match status" value="1"/>
</dbReference>
<name>A0A9P9HLW0_FUSSL</name>
<dbReference type="Proteomes" id="UP000736672">
    <property type="component" value="Unassembled WGS sequence"/>
</dbReference>
<gene>
    <name evidence="4" type="ORF">B0J15DRAFT_273986</name>
</gene>
<evidence type="ECO:0000256" key="2">
    <source>
        <dbReference type="PROSITE-ProRule" id="PRU00221"/>
    </source>
</evidence>
<dbReference type="OrthoDB" id="538223at2759"/>
<dbReference type="PROSITE" id="PS50294">
    <property type="entry name" value="WD_REPEATS_REGION"/>
    <property type="match status" value="3"/>
</dbReference>
<dbReference type="EMBL" id="JAGTJS010000008">
    <property type="protein sequence ID" value="KAH7259945.1"/>
    <property type="molecule type" value="Genomic_DNA"/>
</dbReference>
<dbReference type="CDD" id="cd00200">
    <property type="entry name" value="WD40"/>
    <property type="match status" value="1"/>
</dbReference>
<comment type="caution">
    <text evidence="4">The sequence shown here is derived from an EMBL/GenBank/DDBJ whole genome shotgun (WGS) entry which is preliminary data.</text>
</comment>
<dbReference type="InterPro" id="IPR054471">
    <property type="entry name" value="GPIID_WHD"/>
</dbReference>
<feature type="domain" description="NACHT" evidence="3">
    <location>
        <begin position="100"/>
        <end position="242"/>
    </location>
</feature>
<dbReference type="InterPro" id="IPR007111">
    <property type="entry name" value="NACHT_NTPase"/>
</dbReference>
<dbReference type="AlphaFoldDB" id="A0A9P9HLW0"/>
<evidence type="ECO:0000259" key="3">
    <source>
        <dbReference type="PROSITE" id="PS50837"/>
    </source>
</evidence>
<feature type="repeat" description="WD" evidence="2">
    <location>
        <begin position="896"/>
        <end position="928"/>
    </location>
</feature>
<keyword evidence="1" id="KW-0677">Repeat</keyword>
<proteinExistence type="predicted"/>
<dbReference type="SUPFAM" id="SSF52540">
    <property type="entry name" value="P-loop containing nucleoside triphosphate hydrolases"/>
    <property type="match status" value="1"/>
</dbReference>
<dbReference type="Pfam" id="PF22939">
    <property type="entry name" value="WHD_GPIID"/>
    <property type="match status" value="1"/>
</dbReference>
<dbReference type="InterPro" id="IPR036322">
    <property type="entry name" value="WD40_repeat_dom_sf"/>
</dbReference>